<sequence>MDFLNVDTGSVATGSTQITETATVARALIAKLDGYLGDTRWMGQAAEACQGSIAAYQDFSLKLNQVLDNLGVDVGTAGVEHDENDTVQSAGFNQASAAIA</sequence>
<accession>A0A562VBZ1</accession>
<dbReference type="SUPFAM" id="SSF140453">
    <property type="entry name" value="EsxAB dimer-like"/>
    <property type="match status" value="1"/>
</dbReference>
<keyword evidence="2" id="KW-1185">Reference proteome</keyword>
<protein>
    <recommendedName>
        <fullName evidence="3">WXG100 family type VII secretion target</fullName>
    </recommendedName>
</protein>
<evidence type="ECO:0000313" key="2">
    <source>
        <dbReference type="Proteomes" id="UP000321617"/>
    </source>
</evidence>
<dbReference type="Proteomes" id="UP000321617">
    <property type="component" value="Unassembled WGS sequence"/>
</dbReference>
<evidence type="ECO:0000313" key="1">
    <source>
        <dbReference type="EMBL" id="TWJ15403.1"/>
    </source>
</evidence>
<name>A0A562VBZ1_9ACTN</name>
<evidence type="ECO:0008006" key="3">
    <source>
        <dbReference type="Google" id="ProtNLM"/>
    </source>
</evidence>
<comment type="caution">
    <text evidence="1">The sequence shown here is derived from an EMBL/GenBank/DDBJ whole genome shotgun (WGS) entry which is preliminary data.</text>
</comment>
<gene>
    <name evidence="1" type="ORF">LX16_1106</name>
</gene>
<dbReference type="InterPro" id="IPR036689">
    <property type="entry name" value="ESAT-6-like_sf"/>
</dbReference>
<dbReference type="EMBL" id="VLLL01000005">
    <property type="protein sequence ID" value="TWJ15403.1"/>
    <property type="molecule type" value="Genomic_DNA"/>
</dbReference>
<organism evidence="1 2">
    <name type="scientific">Stackebrandtia albiflava</name>
    <dbReference type="NCBI Taxonomy" id="406432"/>
    <lineage>
        <taxon>Bacteria</taxon>
        <taxon>Bacillati</taxon>
        <taxon>Actinomycetota</taxon>
        <taxon>Actinomycetes</taxon>
        <taxon>Glycomycetales</taxon>
        <taxon>Glycomycetaceae</taxon>
        <taxon>Stackebrandtia</taxon>
    </lineage>
</organism>
<dbReference type="RefSeq" id="WP_147134025.1">
    <property type="nucleotide sequence ID" value="NZ_BAABIJ010000001.1"/>
</dbReference>
<dbReference type="Gene3D" id="1.10.287.1060">
    <property type="entry name" value="ESAT-6-like"/>
    <property type="match status" value="1"/>
</dbReference>
<proteinExistence type="predicted"/>
<reference evidence="1 2" key="1">
    <citation type="journal article" date="2013" name="Stand. Genomic Sci.">
        <title>Genomic Encyclopedia of Type Strains, Phase I: The one thousand microbial genomes (KMG-I) project.</title>
        <authorList>
            <person name="Kyrpides N.C."/>
            <person name="Woyke T."/>
            <person name="Eisen J.A."/>
            <person name="Garrity G."/>
            <person name="Lilburn T.G."/>
            <person name="Beck B.J."/>
            <person name="Whitman W.B."/>
            <person name="Hugenholtz P."/>
            <person name="Klenk H.P."/>
        </authorList>
    </citation>
    <scope>NUCLEOTIDE SEQUENCE [LARGE SCALE GENOMIC DNA]</scope>
    <source>
        <strain evidence="1 2">DSM 45044</strain>
    </source>
</reference>
<dbReference type="AlphaFoldDB" id="A0A562VBZ1"/>